<evidence type="ECO:0008006" key="7">
    <source>
        <dbReference type="Google" id="ProtNLM"/>
    </source>
</evidence>
<evidence type="ECO:0000256" key="4">
    <source>
        <dbReference type="ARBA" id="ARBA00022691"/>
    </source>
</evidence>
<dbReference type="FunCoup" id="A0A067RAJ3">
    <property type="interactions" value="870"/>
</dbReference>
<dbReference type="GO" id="GO:0032259">
    <property type="term" value="P:methylation"/>
    <property type="evidence" value="ECO:0007669"/>
    <property type="project" value="UniProtKB-KW"/>
</dbReference>
<evidence type="ECO:0000313" key="5">
    <source>
        <dbReference type="EMBL" id="KDR15633.1"/>
    </source>
</evidence>
<dbReference type="InterPro" id="IPR029063">
    <property type="entry name" value="SAM-dependent_MTases_sf"/>
</dbReference>
<dbReference type="OMA" id="NPWLVAY"/>
<keyword evidence="3" id="KW-0808">Transferase</keyword>
<feature type="non-terminal residue" evidence="5">
    <location>
        <position position="169"/>
    </location>
</feature>
<dbReference type="AlphaFoldDB" id="A0A067RAJ3"/>
<organism evidence="5 6">
    <name type="scientific">Zootermopsis nevadensis</name>
    <name type="common">Dampwood termite</name>
    <dbReference type="NCBI Taxonomy" id="136037"/>
    <lineage>
        <taxon>Eukaryota</taxon>
        <taxon>Metazoa</taxon>
        <taxon>Ecdysozoa</taxon>
        <taxon>Arthropoda</taxon>
        <taxon>Hexapoda</taxon>
        <taxon>Insecta</taxon>
        <taxon>Pterygota</taxon>
        <taxon>Neoptera</taxon>
        <taxon>Polyneoptera</taxon>
        <taxon>Dictyoptera</taxon>
        <taxon>Blattodea</taxon>
        <taxon>Blattoidea</taxon>
        <taxon>Termitoidae</taxon>
        <taxon>Termopsidae</taxon>
        <taxon>Zootermopsis</taxon>
    </lineage>
</organism>
<evidence type="ECO:0000256" key="2">
    <source>
        <dbReference type="ARBA" id="ARBA00022603"/>
    </source>
</evidence>
<evidence type="ECO:0000313" key="6">
    <source>
        <dbReference type="Proteomes" id="UP000027135"/>
    </source>
</evidence>
<keyword evidence="2" id="KW-0489">Methyltransferase</keyword>
<keyword evidence="4" id="KW-0949">S-adenosyl-L-methionine</keyword>
<protein>
    <recommendedName>
        <fullName evidence="7">Protein FAM173B</fullName>
    </recommendedName>
</protein>
<dbReference type="Gene3D" id="3.40.50.150">
    <property type="entry name" value="Vaccinia Virus protein VP39"/>
    <property type="match status" value="1"/>
</dbReference>
<dbReference type="GO" id="GO:0005739">
    <property type="term" value="C:mitochondrion"/>
    <property type="evidence" value="ECO:0007669"/>
    <property type="project" value="TreeGrafter"/>
</dbReference>
<dbReference type="EMBL" id="KK852819">
    <property type="protein sequence ID" value="KDR15633.1"/>
    <property type="molecule type" value="Genomic_DNA"/>
</dbReference>
<dbReference type="Proteomes" id="UP000027135">
    <property type="component" value="Unassembled WGS sequence"/>
</dbReference>
<dbReference type="InterPro" id="IPR026170">
    <property type="entry name" value="FAM173A/B"/>
</dbReference>
<dbReference type="GO" id="GO:1905706">
    <property type="term" value="P:regulation of mitochondrial ATP synthesis coupled proton transport"/>
    <property type="evidence" value="ECO:0007669"/>
    <property type="project" value="TreeGrafter"/>
</dbReference>
<dbReference type="STRING" id="136037.A0A067RAJ3"/>
<name>A0A067RAJ3_ZOONE</name>
<evidence type="ECO:0000256" key="1">
    <source>
        <dbReference type="ARBA" id="ARBA00010633"/>
    </source>
</evidence>
<feature type="non-terminal residue" evidence="5">
    <location>
        <position position="1"/>
    </location>
</feature>
<dbReference type="SUPFAM" id="SSF53335">
    <property type="entry name" value="S-adenosyl-L-methionine-dependent methyltransferases"/>
    <property type="match status" value="1"/>
</dbReference>
<dbReference type="eggNOG" id="KOG4058">
    <property type="taxonomic scope" value="Eukaryota"/>
</dbReference>
<keyword evidence="6" id="KW-1185">Reference proteome</keyword>
<accession>A0A067RAJ3</accession>
<sequence length="169" mass="18694">SVTGGTAVVLSVVCFPFVSPALRRFCLPYVPATATQIENVMCALAGRSGRLVDLGSGDGRIVLTAAKAGYIADGVELNPWLIAYSRLRAFQLGLSGHSRFYCQDLWKFQLHPYPNIIIFGVQEMMPKLEEKLTNELRNDVHVVACRFPFPTWTPDATLGTGLDTVWLYK</sequence>
<evidence type="ECO:0000256" key="3">
    <source>
        <dbReference type="ARBA" id="ARBA00022679"/>
    </source>
</evidence>
<proteinExistence type="inferred from homology"/>
<dbReference type="PANTHER" id="PTHR13610:SF9">
    <property type="entry name" value="FI06469P"/>
    <property type="match status" value="1"/>
</dbReference>
<dbReference type="PANTHER" id="PTHR13610">
    <property type="entry name" value="METHYLTRANSFERASE DOMAIN-CONTAINING PROTEIN"/>
    <property type="match status" value="1"/>
</dbReference>
<comment type="similarity">
    <text evidence="1">Belongs to the ANT/ATPSC lysine N-methyltransferase family.</text>
</comment>
<dbReference type="GO" id="GO:0016279">
    <property type="term" value="F:protein-lysine N-methyltransferase activity"/>
    <property type="evidence" value="ECO:0007669"/>
    <property type="project" value="InterPro"/>
</dbReference>
<dbReference type="InParanoid" id="A0A067RAJ3"/>
<gene>
    <name evidence="5" type="ORF">L798_09447</name>
</gene>
<reference evidence="5 6" key="1">
    <citation type="journal article" date="2014" name="Nat. Commun.">
        <title>Molecular traces of alternative social organization in a termite genome.</title>
        <authorList>
            <person name="Terrapon N."/>
            <person name="Li C."/>
            <person name="Robertson H.M."/>
            <person name="Ji L."/>
            <person name="Meng X."/>
            <person name="Booth W."/>
            <person name="Chen Z."/>
            <person name="Childers C.P."/>
            <person name="Glastad K.M."/>
            <person name="Gokhale K."/>
            <person name="Gowin J."/>
            <person name="Gronenberg W."/>
            <person name="Hermansen R.A."/>
            <person name="Hu H."/>
            <person name="Hunt B.G."/>
            <person name="Huylmans A.K."/>
            <person name="Khalil S.M."/>
            <person name="Mitchell R.D."/>
            <person name="Munoz-Torres M.C."/>
            <person name="Mustard J.A."/>
            <person name="Pan H."/>
            <person name="Reese J.T."/>
            <person name="Scharf M.E."/>
            <person name="Sun F."/>
            <person name="Vogel H."/>
            <person name="Xiao J."/>
            <person name="Yang W."/>
            <person name="Yang Z."/>
            <person name="Yang Z."/>
            <person name="Zhou J."/>
            <person name="Zhu J."/>
            <person name="Brent C.S."/>
            <person name="Elsik C.G."/>
            <person name="Goodisman M.A."/>
            <person name="Liberles D.A."/>
            <person name="Roe R.M."/>
            <person name="Vargo E.L."/>
            <person name="Vilcinskas A."/>
            <person name="Wang J."/>
            <person name="Bornberg-Bauer E."/>
            <person name="Korb J."/>
            <person name="Zhang G."/>
            <person name="Liebig J."/>
        </authorList>
    </citation>
    <scope>NUCLEOTIDE SEQUENCE [LARGE SCALE GENOMIC DNA]</scope>
    <source>
        <tissue evidence="5">Whole organism</tissue>
    </source>
</reference>